<dbReference type="AlphaFoldDB" id="A0A5C3P2J7"/>
<keyword evidence="2" id="KW-1185">Reference proteome</keyword>
<organism evidence="1 2">
    <name type="scientific">Polyporus arcularius HHB13444</name>
    <dbReference type="NCBI Taxonomy" id="1314778"/>
    <lineage>
        <taxon>Eukaryota</taxon>
        <taxon>Fungi</taxon>
        <taxon>Dikarya</taxon>
        <taxon>Basidiomycota</taxon>
        <taxon>Agaricomycotina</taxon>
        <taxon>Agaricomycetes</taxon>
        <taxon>Polyporales</taxon>
        <taxon>Polyporaceae</taxon>
        <taxon>Polyporus</taxon>
    </lineage>
</organism>
<proteinExistence type="predicted"/>
<reference evidence="1 2" key="1">
    <citation type="journal article" date="2019" name="Nat. Ecol. Evol.">
        <title>Megaphylogeny resolves global patterns of mushroom evolution.</title>
        <authorList>
            <person name="Varga T."/>
            <person name="Krizsan K."/>
            <person name="Foldi C."/>
            <person name="Dima B."/>
            <person name="Sanchez-Garcia M."/>
            <person name="Sanchez-Ramirez S."/>
            <person name="Szollosi G.J."/>
            <person name="Szarkandi J.G."/>
            <person name="Papp V."/>
            <person name="Albert L."/>
            <person name="Andreopoulos W."/>
            <person name="Angelini C."/>
            <person name="Antonin V."/>
            <person name="Barry K.W."/>
            <person name="Bougher N.L."/>
            <person name="Buchanan P."/>
            <person name="Buyck B."/>
            <person name="Bense V."/>
            <person name="Catcheside P."/>
            <person name="Chovatia M."/>
            <person name="Cooper J."/>
            <person name="Damon W."/>
            <person name="Desjardin D."/>
            <person name="Finy P."/>
            <person name="Geml J."/>
            <person name="Haridas S."/>
            <person name="Hughes K."/>
            <person name="Justo A."/>
            <person name="Karasinski D."/>
            <person name="Kautmanova I."/>
            <person name="Kiss B."/>
            <person name="Kocsube S."/>
            <person name="Kotiranta H."/>
            <person name="LaButti K.M."/>
            <person name="Lechner B.E."/>
            <person name="Liimatainen K."/>
            <person name="Lipzen A."/>
            <person name="Lukacs Z."/>
            <person name="Mihaltcheva S."/>
            <person name="Morgado L.N."/>
            <person name="Niskanen T."/>
            <person name="Noordeloos M.E."/>
            <person name="Ohm R.A."/>
            <person name="Ortiz-Santana B."/>
            <person name="Ovrebo C."/>
            <person name="Racz N."/>
            <person name="Riley R."/>
            <person name="Savchenko A."/>
            <person name="Shiryaev A."/>
            <person name="Soop K."/>
            <person name="Spirin V."/>
            <person name="Szebenyi C."/>
            <person name="Tomsovsky M."/>
            <person name="Tulloss R.E."/>
            <person name="Uehling J."/>
            <person name="Grigoriev I.V."/>
            <person name="Vagvolgyi C."/>
            <person name="Papp T."/>
            <person name="Martin F.M."/>
            <person name="Miettinen O."/>
            <person name="Hibbett D.S."/>
            <person name="Nagy L.G."/>
        </authorList>
    </citation>
    <scope>NUCLEOTIDE SEQUENCE [LARGE SCALE GENOMIC DNA]</scope>
    <source>
        <strain evidence="1 2">HHB13444</strain>
    </source>
</reference>
<evidence type="ECO:0000313" key="1">
    <source>
        <dbReference type="EMBL" id="TFK79973.1"/>
    </source>
</evidence>
<sequence length="162" mass="19071">MFRGEEYADIVNTLDLDEEEEDEDVEPPQWVLEGKEYLASVSDEAWWRELVTAWFEFEAALKFPDGSLQANWLSPKSRPEEVKWWIGRARKYDKVPKIKSLEGFTTQLRKWWSRLQPTVRIPEDGDIWALEKTAPADPSKWSDVRRGGCNGIFMVLMCLSWW</sequence>
<gene>
    <name evidence="1" type="ORF">K466DRAFT_504691</name>
</gene>
<accession>A0A5C3P2J7</accession>
<dbReference type="InParanoid" id="A0A5C3P2J7"/>
<name>A0A5C3P2J7_9APHY</name>
<dbReference type="EMBL" id="ML211879">
    <property type="protein sequence ID" value="TFK79973.1"/>
    <property type="molecule type" value="Genomic_DNA"/>
</dbReference>
<dbReference type="Proteomes" id="UP000308197">
    <property type="component" value="Unassembled WGS sequence"/>
</dbReference>
<feature type="non-terminal residue" evidence="1">
    <location>
        <position position="162"/>
    </location>
</feature>
<evidence type="ECO:0000313" key="2">
    <source>
        <dbReference type="Proteomes" id="UP000308197"/>
    </source>
</evidence>
<protein>
    <submittedName>
        <fullName evidence="1">Uncharacterized protein</fullName>
    </submittedName>
</protein>
<dbReference type="STRING" id="1314778.A0A5C3P2J7"/>